<dbReference type="PROSITE" id="PS00409">
    <property type="entry name" value="PROKAR_NTER_METHYL"/>
    <property type="match status" value="1"/>
</dbReference>
<dbReference type="AlphaFoldDB" id="A0A1U7CUJ4"/>
<accession>A0A1U7CUJ4</accession>
<evidence type="ECO:0008006" key="4">
    <source>
        <dbReference type="Google" id="ProtNLM"/>
    </source>
</evidence>
<dbReference type="KEGG" id="pbor:BSF38_04150"/>
<dbReference type="SUPFAM" id="SSF54523">
    <property type="entry name" value="Pili subunits"/>
    <property type="match status" value="1"/>
</dbReference>
<sequence>MRPAATTRPRPSTGGRHGRTGFTLIELLVVMLIILLVSAVALPVIIPALSHREVSEAARILQGALVGARDAAVHANAPRGIRLLPDPNFVTFVTDSTLPNYGQLDPARILAANRIVAIEPAPDYTEGRVNVRPTSNFLNVPLANGPPLSLLYPGEGGGSWPFFPAQTTLPPAVPVLVVEEALSDHDFGYLGNPSLIPRNNPTSWFWNVRVGDKIQIGNSGTRYTVVGPMSVGPAGGNAELFVNIGLPGQAPLAGQSGVPLLYPNQPNTIPHEFLFVVNGYDDNGNGAIDEGWDGLDNNLDGFVDNIAASTPPPYSEWETERWLGSLGNVNGGGASLNLPYTISRRPTPSANARETSLPASVVVDLTTWADASPERSRLPVNRFTGAIDIMVSPQGEVLPNSIFSAPSSFSLADSYFHFWLAERTDLYATSDFKITGSASANADGTPQLPPFLPVPAGFNPNSTMYLKGENRLLTLFTRNGQIAVNEISDFDTVPGDYNTANSGVPNYNPSFPLIKAQQGVRGGQ</sequence>
<dbReference type="Proteomes" id="UP000186309">
    <property type="component" value="Chromosome"/>
</dbReference>
<reference evidence="3" key="1">
    <citation type="submission" date="2016-12" db="EMBL/GenBank/DDBJ databases">
        <title>Comparative genomics of four Isosphaeraceae planctomycetes: a common pool of plasmids and glycoside hydrolase genes.</title>
        <authorList>
            <person name="Ivanova A."/>
        </authorList>
    </citation>
    <scope>NUCLEOTIDE SEQUENCE [LARGE SCALE GENOMIC DNA]</scope>
    <source>
        <strain evidence="3">PX4</strain>
    </source>
</reference>
<dbReference type="STRING" id="1387353.BSF38_04150"/>
<proteinExistence type="predicted"/>
<keyword evidence="1" id="KW-0812">Transmembrane</keyword>
<gene>
    <name evidence="2" type="ORF">BSF38_04150</name>
</gene>
<evidence type="ECO:0000313" key="2">
    <source>
        <dbReference type="EMBL" id="APW62601.1"/>
    </source>
</evidence>
<feature type="transmembrane region" description="Helical" evidence="1">
    <location>
        <begin position="21"/>
        <end position="46"/>
    </location>
</feature>
<keyword evidence="1" id="KW-0472">Membrane</keyword>
<dbReference type="InterPro" id="IPR045584">
    <property type="entry name" value="Pilin-like"/>
</dbReference>
<dbReference type="Pfam" id="PF07963">
    <property type="entry name" value="N_methyl"/>
    <property type="match status" value="1"/>
</dbReference>
<dbReference type="EMBL" id="CP019082">
    <property type="protein sequence ID" value="APW62601.1"/>
    <property type="molecule type" value="Genomic_DNA"/>
</dbReference>
<protein>
    <recommendedName>
        <fullName evidence="4">Prepilin-type N-terminal cleavage/methylation domain-containing protein</fullName>
    </recommendedName>
</protein>
<evidence type="ECO:0000313" key="3">
    <source>
        <dbReference type="Proteomes" id="UP000186309"/>
    </source>
</evidence>
<dbReference type="NCBIfam" id="TIGR02532">
    <property type="entry name" value="IV_pilin_GFxxxE"/>
    <property type="match status" value="1"/>
</dbReference>
<organism evidence="2 3">
    <name type="scientific">Paludisphaera borealis</name>
    <dbReference type="NCBI Taxonomy" id="1387353"/>
    <lineage>
        <taxon>Bacteria</taxon>
        <taxon>Pseudomonadati</taxon>
        <taxon>Planctomycetota</taxon>
        <taxon>Planctomycetia</taxon>
        <taxon>Isosphaerales</taxon>
        <taxon>Isosphaeraceae</taxon>
        <taxon>Paludisphaera</taxon>
    </lineage>
</organism>
<name>A0A1U7CUJ4_9BACT</name>
<dbReference type="Gene3D" id="3.30.700.10">
    <property type="entry name" value="Glycoprotein, Type 4 Pilin"/>
    <property type="match status" value="1"/>
</dbReference>
<dbReference type="InterPro" id="IPR012902">
    <property type="entry name" value="N_methyl_site"/>
</dbReference>
<keyword evidence="3" id="KW-1185">Reference proteome</keyword>
<keyword evidence="1" id="KW-1133">Transmembrane helix</keyword>
<evidence type="ECO:0000256" key="1">
    <source>
        <dbReference type="SAM" id="Phobius"/>
    </source>
</evidence>
<dbReference type="RefSeq" id="WP_076348814.1">
    <property type="nucleotide sequence ID" value="NZ_CP019082.1"/>
</dbReference>